<sequence length="273" mass="28593">MIAFTKMEGCGNDFIVVDDRLGKLGTDLAALGRRLCARTTGIGADGLIVVRAAPDLESDYGVEIINASGMPAEMCGNGARCVALYAIQHGIAPPRHRFSTLAGPIEARLLGNGEISVTLTTPTDVALDLEIMAAGRRWTLDYANTGVPHAVIWTDGPLDDIDVPGLGQVLRHHPFFPQGANINFVARDTQGLAIRTFERGVEAETQACGTGASAAALLAWLRGHASTQVRVRTRHGGVLSITIEPTPAALPRLQLAGPALAVYTGSIAAAGNN</sequence>
<dbReference type="GO" id="GO:0008837">
    <property type="term" value="F:diaminopimelate epimerase activity"/>
    <property type="evidence" value="ECO:0007669"/>
    <property type="project" value="UniProtKB-UniRule"/>
</dbReference>
<dbReference type="EMBL" id="CADILG010000011">
    <property type="protein sequence ID" value="CAB3857027.1"/>
    <property type="molecule type" value="Genomic_DNA"/>
</dbReference>
<reference evidence="5 6" key="1">
    <citation type="submission" date="2020-04" db="EMBL/GenBank/DDBJ databases">
        <authorList>
            <person name="De Canck E."/>
        </authorList>
    </citation>
    <scope>NUCLEOTIDE SEQUENCE [LARGE SCALE GENOMIC DNA]</scope>
    <source>
        <strain evidence="5 6">LMG 26858</strain>
    </source>
</reference>
<feature type="binding site" evidence="3">
    <location>
        <position position="181"/>
    </location>
    <ligand>
        <name>substrate</name>
    </ligand>
</feature>
<feature type="binding site" evidence="3">
    <location>
        <position position="66"/>
    </location>
    <ligand>
        <name>substrate</name>
    </ligand>
</feature>
<evidence type="ECO:0000313" key="6">
    <source>
        <dbReference type="Proteomes" id="UP000494117"/>
    </source>
</evidence>
<feature type="binding site" evidence="3">
    <location>
        <begin position="76"/>
        <end position="77"/>
    </location>
    <ligand>
        <name>substrate</name>
    </ligand>
</feature>
<dbReference type="RefSeq" id="WP_175206906.1">
    <property type="nucleotide sequence ID" value="NZ_CADILG010000011.1"/>
</dbReference>
<feature type="binding site" evidence="3">
    <location>
        <begin position="209"/>
        <end position="210"/>
    </location>
    <ligand>
        <name>substrate</name>
    </ligand>
</feature>
<evidence type="ECO:0000256" key="2">
    <source>
        <dbReference type="ARBA" id="ARBA00023235"/>
    </source>
</evidence>
<dbReference type="InterPro" id="IPR001653">
    <property type="entry name" value="DAP_epimerase_DapF"/>
</dbReference>
<feature type="site" description="Could be important to modulate the pK values of the two catalytic cysteine residues" evidence="3">
    <location>
        <position position="149"/>
    </location>
</feature>
<comment type="subcellular location">
    <subcellularLocation>
        <location evidence="3">Cytoplasm</location>
    </subcellularLocation>
</comment>
<comment type="pathway">
    <text evidence="3">Amino-acid biosynthesis; L-lysine biosynthesis via DAP pathway; DL-2,6-diaminopimelate from LL-2,6-diaminopimelate: step 1/1.</text>
</comment>
<dbReference type="Gene3D" id="3.10.310.10">
    <property type="entry name" value="Diaminopimelate Epimerase, Chain A, domain 1"/>
    <property type="match status" value="2"/>
</dbReference>
<dbReference type="Proteomes" id="UP000494117">
    <property type="component" value="Unassembled WGS sequence"/>
</dbReference>
<dbReference type="Pfam" id="PF01678">
    <property type="entry name" value="DAP_epimerase"/>
    <property type="match status" value="2"/>
</dbReference>
<name>A0A6S7DKM8_9BURK</name>
<dbReference type="NCBIfam" id="TIGR00652">
    <property type="entry name" value="DapF"/>
    <property type="match status" value="1"/>
</dbReference>
<proteinExistence type="inferred from homology"/>
<comment type="subunit">
    <text evidence="3">Homodimer.</text>
</comment>
<evidence type="ECO:0000256" key="4">
    <source>
        <dbReference type="NCBIfam" id="TIGR00652"/>
    </source>
</evidence>
<protein>
    <recommendedName>
        <fullName evidence="3 4">Diaminopimelate epimerase</fullName>
        <shortName evidence="3">DAP epimerase</shortName>
        <ecNumber evidence="3 4">5.1.1.7</ecNumber>
    </recommendedName>
    <alternativeName>
        <fullName evidence="3">PLP-independent amino acid racemase</fullName>
    </alternativeName>
</protein>
<feature type="active site" description="Proton acceptor" evidence="3">
    <location>
        <position position="208"/>
    </location>
</feature>
<feature type="binding site" evidence="3">
    <location>
        <begin position="198"/>
        <end position="199"/>
    </location>
    <ligand>
        <name>substrate</name>
    </ligand>
</feature>
<keyword evidence="2 3" id="KW-0413">Isomerase</keyword>
<gene>
    <name evidence="5" type="primary">dapF_1</name>
    <name evidence="3" type="synonym">dapF</name>
    <name evidence="5" type="ORF">LMG26858_02016</name>
</gene>
<feature type="binding site" evidence="3">
    <location>
        <position position="12"/>
    </location>
    <ligand>
        <name>substrate</name>
    </ligand>
</feature>
<evidence type="ECO:0000256" key="1">
    <source>
        <dbReference type="ARBA" id="ARBA00010219"/>
    </source>
</evidence>
<comment type="caution">
    <text evidence="3">Lacks conserved residue(s) required for the propagation of feature annotation.</text>
</comment>
<dbReference type="GO" id="GO:0005829">
    <property type="term" value="C:cytosol"/>
    <property type="evidence" value="ECO:0007669"/>
    <property type="project" value="TreeGrafter"/>
</dbReference>
<feature type="site" description="Could be important to modulate the pK values of the two catalytic cysteine residues" evidence="3">
    <location>
        <position position="198"/>
    </location>
</feature>
<accession>A0A6S7DKM8</accession>
<dbReference type="PANTHER" id="PTHR31689">
    <property type="entry name" value="DIAMINOPIMELATE EPIMERASE, CHLOROPLASTIC"/>
    <property type="match status" value="1"/>
</dbReference>
<dbReference type="SUPFAM" id="SSF54506">
    <property type="entry name" value="Diaminopimelate epimerase-like"/>
    <property type="match status" value="2"/>
</dbReference>
<keyword evidence="3" id="KW-0963">Cytoplasm</keyword>
<keyword evidence="3" id="KW-0457">Lysine biosynthesis</keyword>
<comment type="catalytic activity">
    <reaction evidence="3">
        <text>(2S,6S)-2,6-diaminopimelate = meso-2,6-diaminopimelate</text>
        <dbReference type="Rhea" id="RHEA:15393"/>
        <dbReference type="ChEBI" id="CHEBI:57609"/>
        <dbReference type="ChEBI" id="CHEBI:57791"/>
        <dbReference type="EC" id="5.1.1.7"/>
    </reaction>
</comment>
<evidence type="ECO:0000256" key="3">
    <source>
        <dbReference type="HAMAP-Rule" id="MF_00197"/>
    </source>
</evidence>
<comment type="function">
    <text evidence="3">Catalyzes the stereoinversion of LL-2,6-diaminopimelate (L,L-DAP) to meso-diaminopimelate (meso-DAP), a precursor of L-lysine and an essential component of the bacterial peptidoglycan.</text>
</comment>
<organism evidence="5 6">
    <name type="scientific">Achromobacter anxifer</name>
    <dbReference type="NCBI Taxonomy" id="1287737"/>
    <lineage>
        <taxon>Bacteria</taxon>
        <taxon>Pseudomonadati</taxon>
        <taxon>Pseudomonadota</taxon>
        <taxon>Betaproteobacteria</taxon>
        <taxon>Burkholderiales</taxon>
        <taxon>Alcaligenaceae</taxon>
        <taxon>Achromobacter</taxon>
    </lineage>
</organism>
<dbReference type="PANTHER" id="PTHR31689:SF0">
    <property type="entry name" value="DIAMINOPIMELATE EPIMERASE"/>
    <property type="match status" value="1"/>
</dbReference>
<keyword evidence="6" id="KW-1185">Reference proteome</keyword>
<dbReference type="GO" id="GO:0009089">
    <property type="term" value="P:lysine biosynthetic process via diaminopimelate"/>
    <property type="evidence" value="ECO:0007669"/>
    <property type="project" value="UniProtKB-UniRule"/>
</dbReference>
<feature type="active site" description="Proton donor" evidence="3">
    <location>
        <position position="75"/>
    </location>
</feature>
<evidence type="ECO:0000313" key="5">
    <source>
        <dbReference type="EMBL" id="CAB3857027.1"/>
    </source>
</evidence>
<dbReference type="HAMAP" id="MF_00197">
    <property type="entry name" value="DAP_epimerase"/>
    <property type="match status" value="1"/>
</dbReference>
<comment type="similarity">
    <text evidence="1 3">Belongs to the diaminopimelate epimerase family.</text>
</comment>
<dbReference type="AlphaFoldDB" id="A0A6S7DKM8"/>
<dbReference type="UniPathway" id="UPA00034">
    <property type="reaction ID" value="UER00025"/>
</dbReference>
<dbReference type="EC" id="5.1.1.7" evidence="3 4"/>
<keyword evidence="3" id="KW-0028">Amino-acid biosynthesis</keyword>